<comment type="caution">
    <text evidence="1">The sequence shown here is derived from an EMBL/GenBank/DDBJ whole genome shotgun (WGS) entry which is preliminary data.</text>
</comment>
<dbReference type="RefSeq" id="WP_057894675.1">
    <property type="nucleotide sequence ID" value="NZ_AYZQ01000003.1"/>
</dbReference>
<organism evidence="1 2">
    <name type="scientific">Lacticaseibacillus brantae DSM 23927</name>
    <dbReference type="NCBI Taxonomy" id="1423727"/>
    <lineage>
        <taxon>Bacteria</taxon>
        <taxon>Bacillati</taxon>
        <taxon>Bacillota</taxon>
        <taxon>Bacilli</taxon>
        <taxon>Lactobacillales</taxon>
        <taxon>Lactobacillaceae</taxon>
        <taxon>Lacticaseibacillus</taxon>
    </lineage>
</organism>
<proteinExistence type="predicted"/>
<dbReference type="EMBL" id="AYZQ01000003">
    <property type="protein sequence ID" value="KRM71731.1"/>
    <property type="molecule type" value="Genomic_DNA"/>
</dbReference>
<evidence type="ECO:0000313" key="2">
    <source>
        <dbReference type="Proteomes" id="UP000051672"/>
    </source>
</evidence>
<dbReference type="AlphaFoldDB" id="A0A0R2B7Z6"/>
<sequence>MRRHLQIVINHQYEYPALDSAAMRLAVAWALDLKARGFMNDMVVEMSFFEYLAPTIKDTDHWETDVVRAKRDLRSLFHQLEILEGLSTFD</sequence>
<dbReference type="STRING" id="1423727.FC34_GL001390"/>
<protein>
    <submittedName>
        <fullName evidence="1">Uncharacterized protein</fullName>
    </submittedName>
</protein>
<reference evidence="1 2" key="1">
    <citation type="journal article" date="2015" name="Genome Announc.">
        <title>Expanding the biotechnology potential of lactobacilli through comparative genomics of 213 strains and associated genera.</title>
        <authorList>
            <person name="Sun Z."/>
            <person name="Harris H.M."/>
            <person name="McCann A."/>
            <person name="Guo C."/>
            <person name="Argimon S."/>
            <person name="Zhang W."/>
            <person name="Yang X."/>
            <person name="Jeffery I.B."/>
            <person name="Cooney J.C."/>
            <person name="Kagawa T.F."/>
            <person name="Liu W."/>
            <person name="Song Y."/>
            <person name="Salvetti E."/>
            <person name="Wrobel A."/>
            <person name="Rasinkangas P."/>
            <person name="Parkhill J."/>
            <person name="Rea M.C."/>
            <person name="O'Sullivan O."/>
            <person name="Ritari J."/>
            <person name="Douillard F.P."/>
            <person name="Paul Ross R."/>
            <person name="Yang R."/>
            <person name="Briner A.E."/>
            <person name="Felis G.E."/>
            <person name="de Vos W.M."/>
            <person name="Barrangou R."/>
            <person name="Klaenhammer T.R."/>
            <person name="Caufield P.W."/>
            <person name="Cui Y."/>
            <person name="Zhang H."/>
            <person name="O'Toole P.W."/>
        </authorList>
    </citation>
    <scope>NUCLEOTIDE SEQUENCE [LARGE SCALE GENOMIC DNA]</scope>
    <source>
        <strain evidence="1 2">DSM 23927</strain>
    </source>
</reference>
<keyword evidence="2" id="KW-1185">Reference proteome</keyword>
<accession>A0A0R2B7Z6</accession>
<evidence type="ECO:0000313" key="1">
    <source>
        <dbReference type="EMBL" id="KRM71731.1"/>
    </source>
</evidence>
<name>A0A0R2B7Z6_9LACO</name>
<gene>
    <name evidence="1" type="ORF">FC34_GL001390</name>
</gene>
<dbReference type="Proteomes" id="UP000051672">
    <property type="component" value="Unassembled WGS sequence"/>
</dbReference>